<gene>
    <name evidence="1" type="ORF">C476_01952</name>
</gene>
<name>M0CTF7_9EURY</name>
<dbReference type="EMBL" id="AOIT01000016">
    <property type="protein sequence ID" value="ELZ25164.1"/>
    <property type="molecule type" value="Genomic_DNA"/>
</dbReference>
<accession>M0CTF7</accession>
<comment type="caution">
    <text evidence="1">The sequence shown here is derived from an EMBL/GenBank/DDBJ whole genome shotgun (WGS) entry which is preliminary data.</text>
</comment>
<dbReference type="PATRIC" id="fig|1230457.4.peg.382"/>
<dbReference type="Proteomes" id="UP000011615">
    <property type="component" value="Unassembled WGS sequence"/>
</dbReference>
<proteinExistence type="predicted"/>
<dbReference type="AlphaFoldDB" id="M0CTF7"/>
<reference evidence="1 2" key="1">
    <citation type="journal article" date="2014" name="PLoS Genet.">
        <title>Phylogenetically driven sequencing of extremely halophilic archaea reveals strategies for static and dynamic osmo-response.</title>
        <authorList>
            <person name="Becker E.A."/>
            <person name="Seitzer P.M."/>
            <person name="Tritt A."/>
            <person name="Larsen D."/>
            <person name="Krusor M."/>
            <person name="Yao A.I."/>
            <person name="Wu D."/>
            <person name="Madern D."/>
            <person name="Eisen J.A."/>
            <person name="Darling A.E."/>
            <person name="Facciotti M.T."/>
        </authorList>
    </citation>
    <scope>NUCLEOTIDE SEQUENCE [LARGE SCALE GENOMIC DNA]</scope>
    <source>
        <strain evidence="1 2">JCM 13563</strain>
    </source>
</reference>
<keyword evidence="2" id="KW-1185">Reference proteome</keyword>
<organism evidence="1 2">
    <name type="scientific">Natrinema limicola JCM 13563</name>
    <dbReference type="NCBI Taxonomy" id="1230457"/>
    <lineage>
        <taxon>Archaea</taxon>
        <taxon>Methanobacteriati</taxon>
        <taxon>Methanobacteriota</taxon>
        <taxon>Stenosarchaea group</taxon>
        <taxon>Halobacteria</taxon>
        <taxon>Halobacteriales</taxon>
        <taxon>Natrialbaceae</taxon>
        <taxon>Natrinema</taxon>
    </lineage>
</organism>
<evidence type="ECO:0000313" key="1">
    <source>
        <dbReference type="EMBL" id="ELZ25164.1"/>
    </source>
</evidence>
<evidence type="ECO:0000313" key="2">
    <source>
        <dbReference type="Proteomes" id="UP000011615"/>
    </source>
</evidence>
<protein>
    <submittedName>
        <fullName evidence="1">Uncharacterized protein</fullName>
    </submittedName>
</protein>
<sequence>MPDPTVDQKYDSSGTKYVARTPLMGGRTPTDVDRWPVTCFTSSNPIEQSATRPRDRFQFVVDIDCYGSYFGSVTAGVSGPPPV</sequence>